<name>A0ABU9HSN7_9FLAO</name>
<accession>A0ABU9HSN7</accession>
<evidence type="ECO:0000313" key="2">
    <source>
        <dbReference type="EMBL" id="MEL1243104.1"/>
    </source>
</evidence>
<keyword evidence="3" id="KW-1185">Reference proteome</keyword>
<feature type="signal peptide" evidence="1">
    <location>
        <begin position="1"/>
        <end position="18"/>
    </location>
</feature>
<proteinExistence type="predicted"/>
<evidence type="ECO:0008006" key="4">
    <source>
        <dbReference type="Google" id="ProtNLM"/>
    </source>
</evidence>
<evidence type="ECO:0000256" key="1">
    <source>
        <dbReference type="SAM" id="SignalP"/>
    </source>
</evidence>
<dbReference type="EMBL" id="JBBYHR010000001">
    <property type="protein sequence ID" value="MEL1243104.1"/>
    <property type="molecule type" value="Genomic_DNA"/>
</dbReference>
<evidence type="ECO:0000313" key="3">
    <source>
        <dbReference type="Proteomes" id="UP001464555"/>
    </source>
</evidence>
<dbReference type="Proteomes" id="UP001464555">
    <property type="component" value="Unassembled WGS sequence"/>
</dbReference>
<keyword evidence="1" id="KW-0732">Signal</keyword>
<protein>
    <recommendedName>
        <fullName evidence="4">Lipoprotein</fullName>
    </recommendedName>
</protein>
<reference evidence="2 3" key="1">
    <citation type="submission" date="2024-04" db="EMBL/GenBank/DDBJ databases">
        <title>Flavobacterium sp. DGU11 16S ribosomal RNA gene Genome sequencing and assembly.</title>
        <authorList>
            <person name="Park S."/>
        </authorList>
    </citation>
    <scope>NUCLEOTIDE SEQUENCE [LARGE SCALE GENOMIC DNA]</scope>
    <source>
        <strain evidence="2 3">DGU11</strain>
    </source>
</reference>
<sequence>MKKSAWLILISFVLLSCASEKHIVDAIVTQNDEIEAVARKLFKRDFTEALYSIDEIKDDVSKKEMRLLKDRLKCEDIFLIYDKDSLSIADSLVVFTRGGTWDKEHTIVVDMRKKPRQSLPYGLMNLKGRVYYRNVKSTIKY</sequence>
<dbReference type="PROSITE" id="PS51257">
    <property type="entry name" value="PROKAR_LIPOPROTEIN"/>
    <property type="match status" value="1"/>
</dbReference>
<feature type="chain" id="PRO_5046748966" description="Lipoprotein" evidence="1">
    <location>
        <begin position="19"/>
        <end position="141"/>
    </location>
</feature>
<organism evidence="2 3">
    <name type="scientific">Flavobacterium arundinis</name>
    <dbReference type="NCBI Taxonomy" id="3139143"/>
    <lineage>
        <taxon>Bacteria</taxon>
        <taxon>Pseudomonadati</taxon>
        <taxon>Bacteroidota</taxon>
        <taxon>Flavobacteriia</taxon>
        <taxon>Flavobacteriales</taxon>
        <taxon>Flavobacteriaceae</taxon>
        <taxon>Flavobacterium</taxon>
    </lineage>
</organism>
<comment type="caution">
    <text evidence="2">The sequence shown here is derived from an EMBL/GenBank/DDBJ whole genome shotgun (WGS) entry which is preliminary data.</text>
</comment>
<dbReference type="RefSeq" id="WP_341695422.1">
    <property type="nucleotide sequence ID" value="NZ_JBBYHR010000001.1"/>
</dbReference>
<gene>
    <name evidence="2" type="ORF">AAEO56_02425</name>
</gene>